<keyword evidence="2" id="KW-1185">Reference proteome</keyword>
<reference evidence="1" key="1">
    <citation type="journal article" date="2023" name="G3 (Bethesda)">
        <title>A reference genome for the long-term kleptoplast-retaining sea slug Elysia crispata morphotype clarki.</title>
        <authorList>
            <person name="Eastman K.E."/>
            <person name="Pendleton A.L."/>
            <person name="Shaikh M.A."/>
            <person name="Suttiyut T."/>
            <person name="Ogas R."/>
            <person name="Tomko P."/>
            <person name="Gavelis G."/>
            <person name="Widhalm J.R."/>
            <person name="Wisecaver J.H."/>
        </authorList>
    </citation>
    <scope>NUCLEOTIDE SEQUENCE</scope>
    <source>
        <strain evidence="1">ECLA1</strain>
    </source>
</reference>
<proteinExistence type="predicted"/>
<gene>
    <name evidence="1" type="ORF">RRG08_032037</name>
</gene>
<dbReference type="AlphaFoldDB" id="A0AAE0XVZ6"/>
<organism evidence="1 2">
    <name type="scientific">Elysia crispata</name>
    <name type="common">lettuce slug</name>
    <dbReference type="NCBI Taxonomy" id="231223"/>
    <lineage>
        <taxon>Eukaryota</taxon>
        <taxon>Metazoa</taxon>
        <taxon>Spiralia</taxon>
        <taxon>Lophotrochozoa</taxon>
        <taxon>Mollusca</taxon>
        <taxon>Gastropoda</taxon>
        <taxon>Heterobranchia</taxon>
        <taxon>Euthyneura</taxon>
        <taxon>Panpulmonata</taxon>
        <taxon>Sacoglossa</taxon>
        <taxon>Placobranchoidea</taxon>
        <taxon>Plakobranchidae</taxon>
        <taxon>Elysia</taxon>
    </lineage>
</organism>
<protein>
    <submittedName>
        <fullName evidence="1">Uncharacterized protein</fullName>
    </submittedName>
</protein>
<accession>A0AAE0XVZ6</accession>
<name>A0AAE0XVZ6_9GAST</name>
<dbReference type="Proteomes" id="UP001283361">
    <property type="component" value="Unassembled WGS sequence"/>
</dbReference>
<sequence length="133" mass="15370">MCIVWNRGMVTAVFPVRLRITTALISDLFYEERCGHHTSRSWGVFGCSHVLPGPEIQASLSGSAPQLYGDEMRVRPSLREQEKRGHFYDLAVGDRYLQTGSFNAFRWARNQGYCNTRLCYEISWVYSLNKREV</sequence>
<dbReference type="EMBL" id="JAWDGP010007454">
    <property type="protein sequence ID" value="KAK3717556.1"/>
    <property type="molecule type" value="Genomic_DNA"/>
</dbReference>
<comment type="caution">
    <text evidence="1">The sequence shown here is derived from an EMBL/GenBank/DDBJ whole genome shotgun (WGS) entry which is preliminary data.</text>
</comment>
<evidence type="ECO:0000313" key="2">
    <source>
        <dbReference type="Proteomes" id="UP001283361"/>
    </source>
</evidence>
<evidence type="ECO:0000313" key="1">
    <source>
        <dbReference type="EMBL" id="KAK3717556.1"/>
    </source>
</evidence>